<feature type="non-terminal residue" evidence="1">
    <location>
        <position position="1"/>
    </location>
</feature>
<reference evidence="1" key="1">
    <citation type="submission" date="2023-10" db="EMBL/GenBank/DDBJ databases">
        <authorList>
            <person name="Chen Y."/>
            <person name="Shah S."/>
            <person name="Dougan E. K."/>
            <person name="Thang M."/>
            <person name="Chan C."/>
        </authorList>
    </citation>
    <scope>NUCLEOTIDE SEQUENCE [LARGE SCALE GENOMIC DNA]</scope>
</reference>
<protein>
    <recommendedName>
        <fullName evidence="3">NYN domain-containing protein</fullName>
    </recommendedName>
</protein>
<proteinExistence type="predicted"/>
<keyword evidence="2" id="KW-1185">Reference proteome</keyword>
<name>A0ABN9QMA3_9DINO</name>
<dbReference type="Proteomes" id="UP001189429">
    <property type="component" value="Unassembled WGS sequence"/>
</dbReference>
<feature type="non-terminal residue" evidence="1">
    <location>
        <position position="212"/>
    </location>
</feature>
<evidence type="ECO:0000313" key="1">
    <source>
        <dbReference type="EMBL" id="CAK0806397.1"/>
    </source>
</evidence>
<evidence type="ECO:0000313" key="2">
    <source>
        <dbReference type="Proteomes" id="UP001189429"/>
    </source>
</evidence>
<organism evidence="1 2">
    <name type="scientific">Prorocentrum cordatum</name>
    <dbReference type="NCBI Taxonomy" id="2364126"/>
    <lineage>
        <taxon>Eukaryota</taxon>
        <taxon>Sar</taxon>
        <taxon>Alveolata</taxon>
        <taxon>Dinophyceae</taxon>
        <taxon>Prorocentrales</taxon>
        <taxon>Prorocentraceae</taxon>
        <taxon>Prorocentrum</taxon>
    </lineage>
</organism>
<sequence>NTLSNAVSESGRGGLFGRYAAEVKQHLQELDEQAARGEVHDAVVMWDYGNMRLWKMYKISPHEVMRRALQWISGAVELPVTRVEAVEVTRKLTTSEEELRDGRIRHYHTLRQIGGVVHRTWPKMDDAADKVLIERMRMLLDEMHATGRKRTLILMSSDHGFRPMLEAAQGEGITAIQIVNGKGTVSKDLPTLTEKSRYYPAGCDFSVPVQTP</sequence>
<dbReference type="EMBL" id="CAUYUJ010003703">
    <property type="protein sequence ID" value="CAK0806397.1"/>
    <property type="molecule type" value="Genomic_DNA"/>
</dbReference>
<comment type="caution">
    <text evidence="1">The sequence shown here is derived from an EMBL/GenBank/DDBJ whole genome shotgun (WGS) entry which is preliminary data.</text>
</comment>
<gene>
    <name evidence="1" type="ORF">PCOR1329_LOCUS12633</name>
</gene>
<accession>A0ABN9QMA3</accession>
<evidence type="ECO:0008006" key="3">
    <source>
        <dbReference type="Google" id="ProtNLM"/>
    </source>
</evidence>